<name>A0A1R1ETY0_9BACL</name>
<keyword evidence="7" id="KW-1185">Reference proteome</keyword>
<sequence>MGRNMIRNRFELEGSVTDETHLNGTIQVLTSHESVRGFTPEEVPPAALEAILTSARSAPTSSNLQAYSIIVVRDADRKSRISALSGHQGFIQEAPVMLVFCADIHRLKYVTQRQGYDFKADTLEMFLLSSVDAALAMQNALVAAEALGYGAVPVGSVRNHPEELALELGLPEGMFAVVGLAVGREREGVRRGVKPRLPRSVTVHEERYSAAALDKGLNAYDEQMISRRSYDGRRVSIAGEPEKEGSDYGWCEHTARRCTRPETIAASSSLRENLREVLMRRGFSLC</sequence>
<dbReference type="RefSeq" id="WP_076169632.1">
    <property type="nucleotide sequence ID" value="NZ_MRTP01000002.1"/>
</dbReference>
<feature type="domain" description="Nitroreductase" evidence="5">
    <location>
        <begin position="86"/>
        <end position="183"/>
    </location>
</feature>
<evidence type="ECO:0000256" key="1">
    <source>
        <dbReference type="ARBA" id="ARBA00008366"/>
    </source>
</evidence>
<dbReference type="InterPro" id="IPR029479">
    <property type="entry name" value="Nitroreductase"/>
</dbReference>
<evidence type="ECO:0000256" key="3">
    <source>
        <dbReference type="ARBA" id="ARBA00022643"/>
    </source>
</evidence>
<keyword evidence="3" id="KW-0288">FMN</keyword>
<evidence type="ECO:0000259" key="5">
    <source>
        <dbReference type="Pfam" id="PF00881"/>
    </source>
</evidence>
<dbReference type="EMBL" id="MRTP01000002">
    <property type="protein sequence ID" value="OMF55238.1"/>
    <property type="molecule type" value="Genomic_DNA"/>
</dbReference>
<dbReference type="GO" id="GO:0016491">
    <property type="term" value="F:oxidoreductase activity"/>
    <property type="evidence" value="ECO:0007669"/>
    <property type="project" value="UniProtKB-KW"/>
</dbReference>
<proteinExistence type="inferred from homology"/>
<accession>A0A1R1ETY0</accession>
<dbReference type="SUPFAM" id="SSF55469">
    <property type="entry name" value="FMN-dependent nitroreductase-like"/>
    <property type="match status" value="1"/>
</dbReference>
<comment type="similarity">
    <text evidence="1">Belongs to the flavin oxidoreductase frp family.</text>
</comment>
<comment type="caution">
    <text evidence="6">The sequence shown here is derived from an EMBL/GenBank/DDBJ whole genome shotgun (WGS) entry which is preliminary data.</text>
</comment>
<reference evidence="6 7" key="1">
    <citation type="submission" date="2016-11" db="EMBL/GenBank/DDBJ databases">
        <title>Paenibacillus species isolates.</title>
        <authorList>
            <person name="Beno S.M."/>
        </authorList>
    </citation>
    <scope>NUCLEOTIDE SEQUENCE [LARGE SCALE GENOMIC DNA]</scope>
    <source>
        <strain evidence="6 7">FSL R5-0378</strain>
    </source>
</reference>
<dbReference type="PANTHER" id="PTHR43425">
    <property type="entry name" value="OXYGEN-INSENSITIVE NADPH NITROREDUCTASE"/>
    <property type="match status" value="1"/>
</dbReference>
<gene>
    <name evidence="6" type="ORF">BK138_11055</name>
</gene>
<evidence type="ECO:0000313" key="7">
    <source>
        <dbReference type="Proteomes" id="UP000187172"/>
    </source>
</evidence>
<dbReference type="STRING" id="297318.BK138_11055"/>
<organism evidence="6 7">
    <name type="scientific">Paenibacillus rhizosphaerae</name>
    <dbReference type="NCBI Taxonomy" id="297318"/>
    <lineage>
        <taxon>Bacteria</taxon>
        <taxon>Bacillati</taxon>
        <taxon>Bacillota</taxon>
        <taxon>Bacilli</taxon>
        <taxon>Bacillales</taxon>
        <taxon>Paenibacillaceae</taxon>
        <taxon>Paenibacillus</taxon>
    </lineage>
</organism>
<evidence type="ECO:0000313" key="6">
    <source>
        <dbReference type="EMBL" id="OMF55238.1"/>
    </source>
</evidence>
<dbReference type="AlphaFoldDB" id="A0A1R1ETY0"/>
<keyword evidence="2" id="KW-0285">Flavoprotein</keyword>
<dbReference type="Pfam" id="PF00881">
    <property type="entry name" value="Nitroreductase"/>
    <property type="match status" value="2"/>
</dbReference>
<evidence type="ECO:0000256" key="2">
    <source>
        <dbReference type="ARBA" id="ARBA00022630"/>
    </source>
</evidence>
<keyword evidence="4" id="KW-0560">Oxidoreductase</keyword>
<dbReference type="Proteomes" id="UP000187172">
    <property type="component" value="Unassembled WGS sequence"/>
</dbReference>
<dbReference type="CDD" id="cd02146">
    <property type="entry name" value="NfsA-like"/>
    <property type="match status" value="1"/>
</dbReference>
<protein>
    <submittedName>
        <fullName evidence="6">NADPH-dependent oxidoreductase</fullName>
    </submittedName>
</protein>
<dbReference type="Gene3D" id="3.40.109.10">
    <property type="entry name" value="NADH Oxidase"/>
    <property type="match status" value="1"/>
</dbReference>
<dbReference type="InterPro" id="IPR016446">
    <property type="entry name" value="Flavin_OxRdtase_Frp"/>
</dbReference>
<evidence type="ECO:0000256" key="4">
    <source>
        <dbReference type="ARBA" id="ARBA00023002"/>
    </source>
</evidence>
<feature type="domain" description="Nitroreductase" evidence="5">
    <location>
        <begin position="31"/>
        <end position="83"/>
    </location>
</feature>
<dbReference type="PANTHER" id="PTHR43425:SF2">
    <property type="entry name" value="OXYGEN-INSENSITIVE NADPH NITROREDUCTASE"/>
    <property type="match status" value="1"/>
</dbReference>
<dbReference type="InterPro" id="IPR000415">
    <property type="entry name" value="Nitroreductase-like"/>
</dbReference>